<dbReference type="PANTHER" id="PTHR35037:SF3">
    <property type="entry name" value="C-TERMINAL REGION OF AIDA-LIKE PROTEIN"/>
    <property type="match status" value="1"/>
</dbReference>
<dbReference type="PANTHER" id="PTHR35037">
    <property type="entry name" value="C-TERMINAL REGION OF AIDA-LIKE PROTEIN"/>
    <property type="match status" value="1"/>
</dbReference>
<organism evidence="4 5">
    <name type="scientific">Dyella agri</name>
    <dbReference type="NCBI Taxonomy" id="1926869"/>
    <lineage>
        <taxon>Bacteria</taxon>
        <taxon>Pseudomonadati</taxon>
        <taxon>Pseudomonadota</taxon>
        <taxon>Gammaproteobacteria</taxon>
        <taxon>Lysobacterales</taxon>
        <taxon>Rhodanobacteraceae</taxon>
        <taxon>Dyella</taxon>
    </lineage>
</organism>
<evidence type="ECO:0000259" key="3">
    <source>
        <dbReference type="PROSITE" id="PS51208"/>
    </source>
</evidence>
<dbReference type="SMART" id="SM00869">
    <property type="entry name" value="Autotransporter"/>
    <property type="match status" value="1"/>
</dbReference>
<evidence type="ECO:0000256" key="1">
    <source>
        <dbReference type="ARBA" id="ARBA00022729"/>
    </source>
</evidence>
<dbReference type="PROSITE" id="PS51257">
    <property type="entry name" value="PROKAR_LIPOPROTEIN"/>
    <property type="match status" value="1"/>
</dbReference>
<feature type="signal peptide" evidence="2">
    <location>
        <begin position="1"/>
        <end position="31"/>
    </location>
</feature>
<evidence type="ECO:0000313" key="5">
    <source>
        <dbReference type="Proteomes" id="UP001620397"/>
    </source>
</evidence>
<proteinExistence type="predicted"/>
<dbReference type="NCBIfam" id="TIGR02601">
    <property type="entry name" value="autotrns_rpt"/>
    <property type="match status" value="8"/>
</dbReference>
<dbReference type="SUPFAM" id="SSF103515">
    <property type="entry name" value="Autotransporter"/>
    <property type="match status" value="1"/>
</dbReference>
<dbReference type="InterPro" id="IPR011050">
    <property type="entry name" value="Pectin_lyase_fold/virulence"/>
</dbReference>
<comment type="caution">
    <text evidence="4">The sequence shown here is derived from an EMBL/GenBank/DDBJ whole genome shotgun (WGS) entry which is preliminary data.</text>
</comment>
<dbReference type="Proteomes" id="UP001620397">
    <property type="component" value="Unassembled WGS sequence"/>
</dbReference>
<dbReference type="SUPFAM" id="SSF51126">
    <property type="entry name" value="Pectin lyase-like"/>
    <property type="match status" value="6"/>
</dbReference>
<keyword evidence="1 2" id="KW-0732">Signal</keyword>
<name>A0ABW8KG74_9GAMM</name>
<dbReference type="InterPro" id="IPR013425">
    <property type="entry name" value="Autotrns_rpt"/>
</dbReference>
<accession>A0ABW8KG74</accession>
<dbReference type="EMBL" id="JADIKL010000004">
    <property type="protein sequence ID" value="MFK2931118.1"/>
    <property type="molecule type" value="Genomic_DNA"/>
</dbReference>
<evidence type="ECO:0000313" key="4">
    <source>
        <dbReference type="EMBL" id="MFK2931118.1"/>
    </source>
</evidence>
<dbReference type="InterPro" id="IPR036709">
    <property type="entry name" value="Autotransporte_beta_dom_sf"/>
</dbReference>
<dbReference type="InterPro" id="IPR012332">
    <property type="entry name" value="Autotransporter_pectin_lyase_C"/>
</dbReference>
<feature type="domain" description="Autotransporter" evidence="3">
    <location>
        <begin position="1223"/>
        <end position="1501"/>
    </location>
</feature>
<dbReference type="Pfam" id="PF12951">
    <property type="entry name" value="PATR"/>
    <property type="match status" value="10"/>
</dbReference>
<dbReference type="RefSeq" id="WP_404538921.1">
    <property type="nucleotide sequence ID" value="NZ_JADIKL010000004.1"/>
</dbReference>
<dbReference type="Gene3D" id="2.160.20.20">
    <property type="match status" value="5"/>
</dbReference>
<feature type="chain" id="PRO_5046441925" evidence="2">
    <location>
        <begin position="32"/>
        <end position="1501"/>
    </location>
</feature>
<dbReference type="InterPro" id="IPR005546">
    <property type="entry name" value="Autotransporte_beta"/>
</dbReference>
<keyword evidence="5" id="KW-1185">Reference proteome</keyword>
<reference evidence="4 5" key="1">
    <citation type="submission" date="2020-10" db="EMBL/GenBank/DDBJ databases">
        <title>Phylogeny of dyella-like bacteria.</title>
        <authorList>
            <person name="Fu J."/>
        </authorList>
    </citation>
    <scope>NUCLEOTIDE SEQUENCE [LARGE SCALE GENOMIC DNA]</scope>
    <source>
        <strain evidence="4 5">DKC-1</strain>
    </source>
</reference>
<dbReference type="Pfam" id="PF03797">
    <property type="entry name" value="Autotransporter"/>
    <property type="match status" value="1"/>
</dbReference>
<dbReference type="InterPro" id="IPR051551">
    <property type="entry name" value="Autotransporter_adhesion"/>
</dbReference>
<gene>
    <name evidence="4" type="ORF">ISP14_09965</name>
</gene>
<dbReference type="PROSITE" id="PS51208">
    <property type="entry name" value="AUTOTRANSPORTER"/>
    <property type="match status" value="1"/>
</dbReference>
<dbReference type="Gene3D" id="2.40.128.130">
    <property type="entry name" value="Autotransporter beta-domain"/>
    <property type="match status" value="1"/>
</dbReference>
<sequence>MSDRKCGLRPCAVAFAVALALGLSGCGDCDANIKPTQPPQVGGSDFAGGNVNVNAGNATVWPADISGSIDLVKVGAGTLVLTGTDSYTGGTTVSAGTLQLGNGGTSGVITGDVIDNGSLVFDRSDNVTFTGIISGSGSLVQAGTGTLTLTGKSTYTGATAISAGTLALTGSASLASSAGVSDAGTFDISGTSSGATIVSLSGNGTVMLGEQTLTVSNAAGTFGGVIKGSGDLRLAGGTEILTGANAYTGGTTISGGILQLGGGGTSGAITGDVIDNGSLVFDRSDSVSFSGIISGNGSLTQAGTGTLTLTGDNTCTGGATISAGTLQLGNGGVTGMVAGNLTDNGSLIFDRSDDVSFSGFAAGSGTLTQAGTGTLTLTGNNTYTGGTTISAGILQLGNGGVTGAITGNVVDNGSLIFDRSDDVSFGGAVTGSGSLTQAGTGMLTLTGTNTYTGGTTISAGILRFGDGIRTGSVAGDITDNASLVFSPSSNLSYAGMISGSGSLVKAGGGTLKLTGVSSYAGGTTVSGGVLEIAAGAVPGAGSITVFGIWPSSNPDQMLQVDSGASLSNQIVLDGFGVLNNAGKLSGNLGAAVKGADPFVTIVNHDGGIIEGNASAVAFFSNGTVENSSGGIIEGGSFGVVMNDGGTVSNDGAGSIIRSPGGMAVQVSGETGVVTNTGGGTIMSSLTPVYLQHGGTVTNGAGSTIETTAARSGDCASTGICSIFVAWGDSTVSTFDGGLTLSNAGSIIGNVQMIQAARNYVTLSAGGSIHGNLLIGSNSASLLMLNGDAGTVQLYSQAVTGATTFAGLFRKSGDGRWIIDNNELDSSSSTEIDGGTLQVGNGAAEGSIGQGTIKVLGGSLVFDRSDDLTFQGQIVVGQSGALVQAGTGTLILTGNTFSGPASGVTIKSGALQVGDGGTAGMLSGDVANNGSLVFDRGDNVAFNGVISGTGSLTQQGAGTLTLYADNTYTGDTVVNNGMLRALSTLPGNVIVNAGAVLDGASYYGAPPGVFQVAGNLSNAGTVAVHGRDSTVIGDYVQSSTGTLAVSLGSKLTVLGAAKLNGGILEVTGADSGYISNVHTNVLTTGRGVSGTFSQLVKDAGVVFIATTINYDASSVWLDTTGLNVTTAAAGAGVSYTPASMGSALRVQAAFEQLDSKIATDNLSSVSSNFLRAAGQFQQAPTLQAAQASLQSLSGELHAASAAMTFEAIDASSRALSDRFDKLLGKEASFGAWTQSLDMGGSMARTGYDGVGFQLNGWLVGSDRQIGHSGVAGFAFGQSQGLQQTGQGFGRDNSRSTESMVYAGWSDGNWYTQGRVGFGHLQQDVNRQVLLGYNTQGVSTQYSSNFSVAYGESGLYLNYRGTRITPFANVEYASIKRGGFAEQGASGFGLQSEAQTTTRWQAGLGVRASRHWNLGDGRAVDFSARAQWQRTLATRGDVFDASFVGVQQWQPLTGIGLSRYSGLLGLGLDATLSARAALNFGYDYEVGQRESAQILSARLNVAF</sequence>
<evidence type="ECO:0000256" key="2">
    <source>
        <dbReference type="SAM" id="SignalP"/>
    </source>
</evidence>
<protein>
    <submittedName>
        <fullName evidence="4">Autotransporter-associated beta strand repeat-containing protein</fullName>
    </submittedName>
</protein>